<dbReference type="EMBL" id="JANKHO010000108">
    <property type="protein sequence ID" value="KAJ3515184.1"/>
    <property type="molecule type" value="Genomic_DNA"/>
</dbReference>
<dbReference type="AlphaFoldDB" id="A0A9W8TDI0"/>
<keyword evidence="1" id="KW-0175">Coiled coil</keyword>
<dbReference type="OrthoDB" id="3248508at2759"/>
<evidence type="ECO:0000313" key="5">
    <source>
        <dbReference type="Proteomes" id="UP001148786"/>
    </source>
</evidence>
<evidence type="ECO:0000256" key="2">
    <source>
        <dbReference type="SAM" id="MobiDB-lite"/>
    </source>
</evidence>
<feature type="compositionally biased region" description="Low complexity" evidence="2">
    <location>
        <begin position="184"/>
        <end position="213"/>
    </location>
</feature>
<keyword evidence="5" id="KW-1185">Reference proteome</keyword>
<gene>
    <name evidence="4" type="ORF">NLJ89_g1918</name>
</gene>
<dbReference type="PANTHER" id="PTHR47842:SF3">
    <property type="entry name" value="DUF676 DOMAIN-CONTAINING PROTEIN"/>
    <property type="match status" value="1"/>
</dbReference>
<feature type="domain" description="AB hydrolase-1" evidence="3">
    <location>
        <begin position="7"/>
        <end position="136"/>
    </location>
</feature>
<dbReference type="SUPFAM" id="SSF53474">
    <property type="entry name" value="alpha/beta-Hydrolases"/>
    <property type="match status" value="1"/>
</dbReference>
<dbReference type="Proteomes" id="UP001148786">
    <property type="component" value="Unassembled WGS sequence"/>
</dbReference>
<dbReference type="InterPro" id="IPR029058">
    <property type="entry name" value="AB_hydrolase_fold"/>
</dbReference>
<feature type="region of interest" description="Disordered" evidence="2">
    <location>
        <begin position="171"/>
        <end position="222"/>
    </location>
</feature>
<reference evidence="4" key="1">
    <citation type="submission" date="2022-07" db="EMBL/GenBank/DDBJ databases">
        <title>Genome Sequence of Agrocybe chaxingu.</title>
        <authorList>
            <person name="Buettner E."/>
        </authorList>
    </citation>
    <scope>NUCLEOTIDE SEQUENCE</scope>
    <source>
        <strain evidence="4">MP-N11</strain>
    </source>
</reference>
<name>A0A9W8TDI0_9AGAR</name>
<accession>A0A9W8TDI0</accession>
<sequence>MPMLVHLVYIHGFQGNDTTFQSFPLHLQEHLAARVSQHLDIKIQSSLYPTYKSVKPISHATRNFLEWLSTQPPGPVILLGHSMGGLLAAEAATDRSNNPEGYPGAKPKRIIGVIAFDTPYLGMHPHVVITGLASLLPKDDEEKEKTEGSMNQHPEVKVVDEHVTDNWEAFKKQQHVHPKRAPYSSDSSSIQSSISRDTLLSPSSTSNSLSSPPRSRPPSPFMDKAISFIEKHADEPVARWIRKHADDPFSASKRWIVERFQFGICMFDPPGLKERYTGLVNWQGGKWVNYWTQTIPKVKDREDDMQTIGSRSSSFERADNDGALLANGIIPSSSPEGGQDGKESIYTVPTKSEAKALQKGAENQAKEEEKCAKQEEKARLKALKKSEKQKTGRHFVVLPNGMGQFLGGMERWENVPIGGVQDEVNAHLGLFIPHHNLDYPGLIERVANRVFEWCEDLSQFPRH</sequence>
<organism evidence="4 5">
    <name type="scientific">Agrocybe chaxingu</name>
    <dbReference type="NCBI Taxonomy" id="84603"/>
    <lineage>
        <taxon>Eukaryota</taxon>
        <taxon>Fungi</taxon>
        <taxon>Dikarya</taxon>
        <taxon>Basidiomycota</taxon>
        <taxon>Agaricomycotina</taxon>
        <taxon>Agaricomycetes</taxon>
        <taxon>Agaricomycetidae</taxon>
        <taxon>Agaricales</taxon>
        <taxon>Agaricineae</taxon>
        <taxon>Strophariaceae</taxon>
        <taxon>Agrocybe</taxon>
    </lineage>
</organism>
<dbReference type="PANTHER" id="PTHR47842">
    <property type="entry name" value="EXPRESSED PROTEIN"/>
    <property type="match status" value="1"/>
</dbReference>
<evidence type="ECO:0000313" key="4">
    <source>
        <dbReference type="EMBL" id="KAJ3515184.1"/>
    </source>
</evidence>
<dbReference type="Gene3D" id="3.40.50.1820">
    <property type="entry name" value="alpha/beta hydrolase"/>
    <property type="match status" value="1"/>
</dbReference>
<feature type="coiled-coil region" evidence="1">
    <location>
        <begin position="357"/>
        <end position="386"/>
    </location>
</feature>
<dbReference type="InterPro" id="IPR000073">
    <property type="entry name" value="AB_hydrolase_1"/>
</dbReference>
<dbReference type="Pfam" id="PF12697">
    <property type="entry name" value="Abhydrolase_6"/>
    <property type="match status" value="1"/>
</dbReference>
<evidence type="ECO:0000256" key="1">
    <source>
        <dbReference type="SAM" id="Coils"/>
    </source>
</evidence>
<feature type="region of interest" description="Disordered" evidence="2">
    <location>
        <begin position="325"/>
        <end position="344"/>
    </location>
</feature>
<evidence type="ECO:0000259" key="3">
    <source>
        <dbReference type="Pfam" id="PF12697"/>
    </source>
</evidence>
<comment type="caution">
    <text evidence="4">The sequence shown here is derived from an EMBL/GenBank/DDBJ whole genome shotgun (WGS) entry which is preliminary data.</text>
</comment>
<proteinExistence type="predicted"/>
<protein>
    <recommendedName>
        <fullName evidence="3">AB hydrolase-1 domain-containing protein</fullName>
    </recommendedName>
</protein>